<sequence length="49" mass="5624">MLNRAYAAVIEESENIPEEIATPPMSVRQRGNTITYCGRYDSKEKYIKS</sequence>
<dbReference type="AlphaFoldDB" id="A0A1I1DBB6"/>
<organism evidence="1 2">
    <name type="scientific">Natronobacterium haloterrestre</name>
    <name type="common">Halobiforma haloterrestris</name>
    <dbReference type="NCBI Taxonomy" id="148448"/>
    <lineage>
        <taxon>Archaea</taxon>
        <taxon>Methanobacteriati</taxon>
        <taxon>Methanobacteriota</taxon>
        <taxon>Stenosarchaea group</taxon>
        <taxon>Halobacteria</taxon>
        <taxon>Halobacteriales</taxon>
        <taxon>Natrialbaceae</taxon>
        <taxon>Natronobacterium</taxon>
    </lineage>
</organism>
<dbReference type="Proteomes" id="UP000199161">
    <property type="component" value="Unassembled WGS sequence"/>
</dbReference>
<proteinExistence type="predicted"/>
<dbReference type="EMBL" id="FOKW01000001">
    <property type="protein sequence ID" value="SFB72107.1"/>
    <property type="molecule type" value="Genomic_DNA"/>
</dbReference>
<name>A0A1I1DBB6_NATHA</name>
<reference evidence="2" key="1">
    <citation type="submission" date="2016-10" db="EMBL/GenBank/DDBJ databases">
        <authorList>
            <person name="Varghese N."/>
            <person name="Submissions S."/>
        </authorList>
    </citation>
    <scope>NUCLEOTIDE SEQUENCE [LARGE SCALE GENOMIC DNA]</scope>
    <source>
        <strain evidence="2">DSM 13078</strain>
    </source>
</reference>
<evidence type="ECO:0000313" key="1">
    <source>
        <dbReference type="EMBL" id="SFB72107.1"/>
    </source>
</evidence>
<evidence type="ECO:0000313" key="2">
    <source>
        <dbReference type="Proteomes" id="UP000199161"/>
    </source>
</evidence>
<keyword evidence="2" id="KW-1185">Reference proteome</keyword>
<gene>
    <name evidence="1" type="ORF">SAMN05444422_101466</name>
</gene>
<accession>A0A1I1DBB6</accession>
<protein>
    <submittedName>
        <fullName evidence="1">Uncharacterized protein</fullName>
    </submittedName>
</protein>